<gene>
    <name evidence="4" type="ORF">BGL52_11500</name>
    <name evidence="5" type="ORF">RWA16_11250</name>
</gene>
<dbReference type="InterPro" id="IPR010133">
    <property type="entry name" value="Bacteriocin_signal_seq"/>
</dbReference>
<evidence type="ECO:0000256" key="3">
    <source>
        <dbReference type="ARBA" id="ARBA00023048"/>
    </source>
</evidence>
<proteinExistence type="predicted"/>
<dbReference type="RefSeq" id="WP_049171943.1">
    <property type="nucleotide sequence ID" value="NZ_CP017065.1"/>
</dbReference>
<keyword evidence="7" id="KW-1185">Reference proteome</keyword>
<evidence type="ECO:0000313" key="4">
    <source>
        <dbReference type="EMBL" id="ARY92348.1"/>
    </source>
</evidence>
<evidence type="ECO:0000256" key="1">
    <source>
        <dbReference type="ARBA" id="ARBA00022529"/>
    </source>
</evidence>
<evidence type="ECO:0000256" key="2">
    <source>
        <dbReference type="ARBA" id="ARBA00023022"/>
    </source>
</evidence>
<reference evidence="5 7" key="2">
    <citation type="submission" date="2023-09" db="EMBL/GenBank/DDBJ databases">
        <title>Genomic characteristic of L. casei group strains isolated from clinical sources.</title>
        <authorList>
            <person name="Jarocki P."/>
        </authorList>
    </citation>
    <scope>NUCLEOTIDE SEQUENCE [LARGE SCALE GENOMIC DNA]</scope>
    <source>
        <strain evidence="5 7">LMG 24099</strain>
    </source>
</reference>
<keyword evidence="2" id="KW-0044">Antibiotic</keyword>
<evidence type="ECO:0000313" key="7">
    <source>
        <dbReference type="Proteomes" id="UP001303564"/>
    </source>
</evidence>
<dbReference type="GO" id="GO:0042742">
    <property type="term" value="P:defense response to bacterium"/>
    <property type="evidence" value="ECO:0007669"/>
    <property type="project" value="UniProtKB-KW"/>
</dbReference>
<reference evidence="4 6" key="1">
    <citation type="journal article" date="2017" name="Front. Immunol.">
        <title>Complete Genome Sequence of Lactobacillus casei LC5, a Potential Probiotics for Atopic Dermatitis.</title>
        <authorList>
            <person name="Kang J."/>
            <person name="Chung W.H."/>
            <person name="Lim T.J."/>
            <person name="Whon T.W."/>
            <person name="Lim S."/>
            <person name="Nam Y.D."/>
        </authorList>
    </citation>
    <scope>NUCLEOTIDE SEQUENCE [LARGE SCALE GENOMIC DNA]</scope>
    <source>
        <strain evidence="4 6">LC5</strain>
    </source>
</reference>
<dbReference type="EMBL" id="CP136128">
    <property type="protein sequence ID" value="WNX26980.1"/>
    <property type="molecule type" value="Genomic_DNA"/>
</dbReference>
<organism evidence="4 6">
    <name type="scientific">Lacticaseibacillus casei</name>
    <name type="common">Lactobacillus casei</name>
    <dbReference type="NCBI Taxonomy" id="1582"/>
    <lineage>
        <taxon>Bacteria</taxon>
        <taxon>Bacillati</taxon>
        <taxon>Bacillota</taxon>
        <taxon>Bacilli</taxon>
        <taxon>Lactobacillales</taxon>
        <taxon>Lactobacillaceae</taxon>
        <taxon>Lacticaseibacillus</taxon>
    </lineage>
</organism>
<dbReference type="GO" id="GO:0031640">
    <property type="term" value="P:killing of cells of another organism"/>
    <property type="evidence" value="ECO:0007669"/>
    <property type="project" value="UniProtKB-KW"/>
</dbReference>
<protein>
    <submittedName>
        <fullName evidence="5">Bacteriocin class II family protein</fullName>
    </submittedName>
    <submittedName>
        <fullName evidence="4">Pore-forming peptide, bacteriocin</fullName>
    </submittedName>
</protein>
<dbReference type="NCBIfam" id="TIGR01847">
    <property type="entry name" value="bacteriocin_sig"/>
    <property type="match status" value="1"/>
</dbReference>
<dbReference type="InterPro" id="IPR019493">
    <property type="entry name" value="Bacteriocin_IIb_lactacin-rel"/>
</dbReference>
<dbReference type="AlphaFoldDB" id="A0AAN1KF12"/>
<sequence length="56" mass="5857">MNELFVEMNTEEMANIMGGKNWVKCYAGTIGSALLGSAGGPVGYWGGAMVGYATFC</sequence>
<evidence type="ECO:0000313" key="6">
    <source>
        <dbReference type="Proteomes" id="UP000195609"/>
    </source>
</evidence>
<name>A0AAN1KF12_LACCA</name>
<keyword evidence="1" id="KW-0929">Antimicrobial</keyword>
<keyword evidence="3" id="KW-0078">Bacteriocin</keyword>
<dbReference type="Pfam" id="PF10439">
    <property type="entry name" value="Bacteriocin_IIc"/>
    <property type="match status" value="1"/>
</dbReference>
<evidence type="ECO:0000313" key="5">
    <source>
        <dbReference type="EMBL" id="WNX26980.1"/>
    </source>
</evidence>
<dbReference type="Proteomes" id="UP000195609">
    <property type="component" value="Chromosome"/>
</dbReference>
<dbReference type="Proteomes" id="UP001303564">
    <property type="component" value="Chromosome"/>
</dbReference>
<dbReference type="EMBL" id="CP017065">
    <property type="protein sequence ID" value="ARY92348.1"/>
    <property type="molecule type" value="Genomic_DNA"/>
</dbReference>
<accession>A0AAN1KF12</accession>